<sequence length="376" mass="41645">MSGPLARYRALLDQGKLQPDPAQAEAAEALQTVHDALSSYEPPRFSFLAGEPPLGLYLWGGVGAGKSLLMDLFFETAPVPDDEKRRVHFHAFMGEAQRFIARWRAMEDKDRRAHPARARRASLDDPIPHAAKALFLKARLLCFDEFQVTDVADAMILSRLFGELWNRGAVIVATSNRVPEDLYLDGLNRPLFLPFIDELKAHARVLHVEAARDYRLGRLERSPVYHCPLGPEADAAMDEAWHDLTAGAAQGRQTLRVDGRDVPVTAARGAMRESFDALCGAALGPSDYLEMARTFPAVLLEGVPVMGPESRNEAKRFVTLIDSLYEHRCKLIVSAAAAPDDLYPAGDGSFEFARTASRLHEMQSRDYLAEAHREAG</sequence>
<dbReference type="GO" id="GO:0051301">
    <property type="term" value="P:cell division"/>
    <property type="evidence" value="ECO:0007669"/>
    <property type="project" value="UniProtKB-KW"/>
</dbReference>
<dbReference type="InterPro" id="IPR027417">
    <property type="entry name" value="P-loop_NTPase"/>
</dbReference>
<dbReference type="NCBIfam" id="NF040713">
    <property type="entry name" value="ZapE"/>
    <property type="match status" value="1"/>
</dbReference>
<dbReference type="PANTHER" id="PTHR12169">
    <property type="entry name" value="ATPASE N2B"/>
    <property type="match status" value="1"/>
</dbReference>
<evidence type="ECO:0000256" key="2">
    <source>
        <dbReference type="ARBA" id="ARBA00022840"/>
    </source>
</evidence>
<dbReference type="GO" id="GO:0005524">
    <property type="term" value="F:ATP binding"/>
    <property type="evidence" value="ECO:0007669"/>
    <property type="project" value="UniProtKB-KW"/>
</dbReference>
<keyword evidence="1" id="KW-0547">Nucleotide-binding</keyword>
<protein>
    <submittedName>
        <fullName evidence="3">Cell division protein ZapE</fullName>
    </submittedName>
</protein>
<dbReference type="SUPFAM" id="SSF52540">
    <property type="entry name" value="P-loop containing nucleoside triphosphate hydrolases"/>
    <property type="match status" value="1"/>
</dbReference>
<keyword evidence="3" id="KW-0131">Cell cycle</keyword>
<gene>
    <name evidence="3" type="ORF">GGQ59_000599</name>
</gene>
<dbReference type="GO" id="GO:0005737">
    <property type="term" value="C:cytoplasm"/>
    <property type="evidence" value="ECO:0007669"/>
    <property type="project" value="TreeGrafter"/>
</dbReference>
<dbReference type="GO" id="GO:0016887">
    <property type="term" value="F:ATP hydrolysis activity"/>
    <property type="evidence" value="ECO:0007669"/>
    <property type="project" value="InterPro"/>
</dbReference>
<dbReference type="Proteomes" id="UP000563524">
    <property type="component" value="Unassembled WGS sequence"/>
</dbReference>
<dbReference type="AlphaFoldDB" id="A0A840HZU6"/>
<keyword evidence="3" id="KW-0132">Cell division</keyword>
<reference evidence="3 4" key="1">
    <citation type="submission" date="2020-08" db="EMBL/GenBank/DDBJ databases">
        <title>Genomic Encyclopedia of Type Strains, Phase IV (KMG-IV): sequencing the most valuable type-strain genomes for metagenomic binning, comparative biology and taxonomic classification.</title>
        <authorList>
            <person name="Goeker M."/>
        </authorList>
    </citation>
    <scope>NUCLEOTIDE SEQUENCE [LARGE SCALE GENOMIC DNA]</scope>
    <source>
        <strain evidence="3 4">DSM 102850</strain>
    </source>
</reference>
<name>A0A840HZU6_9PROT</name>
<evidence type="ECO:0000256" key="1">
    <source>
        <dbReference type="ARBA" id="ARBA00022741"/>
    </source>
</evidence>
<evidence type="ECO:0000313" key="4">
    <source>
        <dbReference type="Proteomes" id="UP000563524"/>
    </source>
</evidence>
<keyword evidence="4" id="KW-1185">Reference proteome</keyword>
<organism evidence="3 4">
    <name type="scientific">Parvularcula dongshanensis</name>
    <dbReference type="NCBI Taxonomy" id="1173995"/>
    <lineage>
        <taxon>Bacteria</taxon>
        <taxon>Pseudomonadati</taxon>
        <taxon>Pseudomonadota</taxon>
        <taxon>Alphaproteobacteria</taxon>
        <taxon>Parvularculales</taxon>
        <taxon>Parvularculaceae</taxon>
        <taxon>Parvularcula</taxon>
    </lineage>
</organism>
<keyword evidence="2" id="KW-0067">ATP-binding</keyword>
<dbReference type="EMBL" id="JACHOB010000001">
    <property type="protein sequence ID" value="MBB4658099.1"/>
    <property type="molecule type" value="Genomic_DNA"/>
</dbReference>
<dbReference type="InterPro" id="IPR005654">
    <property type="entry name" value="ATPase_AFG1-like"/>
</dbReference>
<dbReference type="PANTHER" id="PTHR12169:SF6">
    <property type="entry name" value="AFG1-LIKE ATPASE"/>
    <property type="match status" value="1"/>
</dbReference>
<comment type="caution">
    <text evidence="3">The sequence shown here is derived from an EMBL/GenBank/DDBJ whole genome shotgun (WGS) entry which is preliminary data.</text>
</comment>
<dbReference type="RefSeq" id="WP_183815695.1">
    <property type="nucleotide sequence ID" value="NZ_JACHOB010000001.1"/>
</dbReference>
<dbReference type="Pfam" id="PF03969">
    <property type="entry name" value="AFG1_ATPase"/>
    <property type="match status" value="1"/>
</dbReference>
<evidence type="ECO:0000313" key="3">
    <source>
        <dbReference type="EMBL" id="MBB4658099.1"/>
    </source>
</evidence>
<accession>A0A840HZU6</accession>
<dbReference type="Gene3D" id="3.40.50.300">
    <property type="entry name" value="P-loop containing nucleotide triphosphate hydrolases"/>
    <property type="match status" value="1"/>
</dbReference>
<proteinExistence type="predicted"/>